<dbReference type="EMBL" id="CAJVQB010010475">
    <property type="protein sequence ID" value="CAG8740185.1"/>
    <property type="molecule type" value="Genomic_DNA"/>
</dbReference>
<proteinExistence type="predicted"/>
<keyword evidence="2" id="KW-1185">Reference proteome</keyword>
<evidence type="ECO:0000313" key="1">
    <source>
        <dbReference type="EMBL" id="CAG8740185.1"/>
    </source>
</evidence>
<sequence>MADNFIVHIESLTTNNILYNSDKHHTQFFIIKNYPNDEHKNILSQDIFDIESNCDPQDQLCNKIEQEFVNAGKIISNNLILNAKILVELIYEPLDDDTFALLKQLNITFEPDFVDIQVSINSNANNSYWFPGDPDIQSTQIDVSELALHELIHGIGFTSTWDFPEDQKFINFLTPRLNGLEDNGDPEDPIIFDGFFETVFDGFLVYIGSPTRNFITNITNSINSFTAKDAIILDTSNPEFDFASSISHVSQDDYENTTEFLMTPHQKEGVTLQAQIQQTGNTPGGGIGPNLRSILGTLGKQYFNESEVSHVLEIAQSISSI</sequence>
<name>A0ABN7V8D9_GIGMA</name>
<organism evidence="1 2">
    <name type="scientific">Gigaspora margarita</name>
    <dbReference type="NCBI Taxonomy" id="4874"/>
    <lineage>
        <taxon>Eukaryota</taxon>
        <taxon>Fungi</taxon>
        <taxon>Fungi incertae sedis</taxon>
        <taxon>Mucoromycota</taxon>
        <taxon>Glomeromycotina</taxon>
        <taxon>Glomeromycetes</taxon>
        <taxon>Diversisporales</taxon>
        <taxon>Gigasporaceae</taxon>
        <taxon>Gigaspora</taxon>
    </lineage>
</organism>
<accession>A0ABN7V8D9</accession>
<protein>
    <submittedName>
        <fullName evidence="1">12696_t:CDS:1</fullName>
    </submittedName>
</protein>
<gene>
    <name evidence="1" type="ORF">GMARGA_LOCUS15298</name>
</gene>
<evidence type="ECO:0000313" key="2">
    <source>
        <dbReference type="Proteomes" id="UP000789901"/>
    </source>
</evidence>
<feature type="non-terminal residue" evidence="1">
    <location>
        <position position="1"/>
    </location>
</feature>
<comment type="caution">
    <text evidence="1">The sequence shown here is derived from an EMBL/GenBank/DDBJ whole genome shotgun (WGS) entry which is preliminary data.</text>
</comment>
<feature type="non-terminal residue" evidence="1">
    <location>
        <position position="321"/>
    </location>
</feature>
<dbReference type="Proteomes" id="UP000789901">
    <property type="component" value="Unassembled WGS sequence"/>
</dbReference>
<reference evidence="1 2" key="1">
    <citation type="submission" date="2021-06" db="EMBL/GenBank/DDBJ databases">
        <authorList>
            <person name="Kallberg Y."/>
            <person name="Tangrot J."/>
            <person name="Rosling A."/>
        </authorList>
    </citation>
    <scope>NUCLEOTIDE SEQUENCE [LARGE SCALE GENOMIC DNA]</scope>
    <source>
        <strain evidence="1 2">120-4 pot B 10/14</strain>
    </source>
</reference>